<comment type="caution">
    <text evidence="7">The sequence shown here is derived from an EMBL/GenBank/DDBJ whole genome shotgun (WGS) entry which is preliminary data.</text>
</comment>
<gene>
    <name evidence="7" type="ORF">ACFQMJ_10425</name>
</gene>
<comment type="catalytic activity">
    <reaction evidence="6">
        <text>precorrin-2 + NAD(+) = sirohydrochlorin + NADH + 2 H(+)</text>
        <dbReference type="Rhea" id="RHEA:15613"/>
        <dbReference type="ChEBI" id="CHEBI:15378"/>
        <dbReference type="ChEBI" id="CHEBI:57540"/>
        <dbReference type="ChEBI" id="CHEBI:57945"/>
        <dbReference type="ChEBI" id="CHEBI:58351"/>
        <dbReference type="ChEBI" id="CHEBI:58827"/>
        <dbReference type="EC" id="1.3.1.76"/>
    </reaction>
</comment>
<proteinExistence type="predicted"/>
<evidence type="ECO:0000313" key="7">
    <source>
        <dbReference type="EMBL" id="MFC7148942.1"/>
    </source>
</evidence>
<evidence type="ECO:0000256" key="6">
    <source>
        <dbReference type="ARBA" id="ARBA00047561"/>
    </source>
</evidence>
<name>A0ABW2F6W5_9BACL</name>
<protein>
    <recommendedName>
        <fullName evidence="2">precorrin-2 dehydrogenase</fullName>
        <ecNumber evidence="2">1.3.1.76</ecNumber>
    </recommendedName>
</protein>
<reference evidence="8" key="1">
    <citation type="journal article" date="2019" name="Int. J. Syst. Evol. Microbiol.">
        <title>The Global Catalogue of Microorganisms (GCM) 10K type strain sequencing project: providing services to taxonomists for standard genome sequencing and annotation.</title>
        <authorList>
            <consortium name="The Broad Institute Genomics Platform"/>
            <consortium name="The Broad Institute Genome Sequencing Center for Infectious Disease"/>
            <person name="Wu L."/>
            <person name="Ma J."/>
        </authorList>
    </citation>
    <scope>NUCLEOTIDE SEQUENCE [LARGE SCALE GENOMIC DNA]</scope>
    <source>
        <strain evidence="8">KCTC 12907</strain>
    </source>
</reference>
<dbReference type="Gene3D" id="3.40.50.720">
    <property type="entry name" value="NAD(P)-binding Rossmann-like Domain"/>
    <property type="match status" value="1"/>
</dbReference>
<dbReference type="NCBIfam" id="TIGR01470">
    <property type="entry name" value="cysG_Nterm"/>
    <property type="match status" value="1"/>
</dbReference>
<dbReference type="EC" id="1.3.1.76" evidence="2"/>
<evidence type="ECO:0000256" key="5">
    <source>
        <dbReference type="ARBA" id="ARBA00023244"/>
    </source>
</evidence>
<evidence type="ECO:0000256" key="3">
    <source>
        <dbReference type="ARBA" id="ARBA00023002"/>
    </source>
</evidence>
<dbReference type="Gene3D" id="1.10.8.610">
    <property type="entry name" value="SirC, precorrin-2 dehydrogenase, C-terminal helical domain-like"/>
    <property type="match status" value="1"/>
</dbReference>
<dbReference type="SUPFAM" id="SSF75615">
    <property type="entry name" value="Siroheme synthase middle domains-like"/>
    <property type="match status" value="1"/>
</dbReference>
<dbReference type="InterPro" id="IPR042518">
    <property type="entry name" value="SirC_C"/>
</dbReference>
<sequence>MANWYPLLLKLEGRKCVVFGGGAVAQRKAGGLLETGADVLVVSPRLTPELLEWSRRGRLRWTAREAEESDLDGAALAFAATDRPDLNRRLAEAAAGRGIPANVADDGESGDFIVPAVLRRGGLVLTASASGAGPALPVRIIGELAERYGHDYNENVEILRTIRRIVKSSVADPAERRALLGAAVTDEALAEWRAASRLDDADGLVARLRQLAKRTEGTDTSCGT</sequence>
<keyword evidence="5" id="KW-0627">Porphyrin biosynthesis</keyword>
<keyword evidence="4" id="KW-0520">NAD</keyword>
<comment type="pathway">
    <text evidence="1">Porphyrin-containing compound metabolism; siroheme biosynthesis; sirohydrochlorin from precorrin-2: step 1/1.</text>
</comment>
<dbReference type="Proteomes" id="UP001596378">
    <property type="component" value="Unassembled WGS sequence"/>
</dbReference>
<dbReference type="RefSeq" id="WP_378052763.1">
    <property type="nucleotide sequence ID" value="NZ_JBHMDN010000055.1"/>
</dbReference>
<dbReference type="InterPro" id="IPR036291">
    <property type="entry name" value="NAD(P)-bd_dom_sf"/>
</dbReference>
<dbReference type="Pfam" id="PF13241">
    <property type="entry name" value="NAD_binding_7"/>
    <property type="match status" value="1"/>
</dbReference>
<evidence type="ECO:0000256" key="1">
    <source>
        <dbReference type="ARBA" id="ARBA00005010"/>
    </source>
</evidence>
<dbReference type="InterPro" id="IPR006367">
    <property type="entry name" value="Sirohaem_synthase_N"/>
</dbReference>
<evidence type="ECO:0000256" key="4">
    <source>
        <dbReference type="ARBA" id="ARBA00023027"/>
    </source>
</evidence>
<dbReference type="InterPro" id="IPR028161">
    <property type="entry name" value="Met8-like"/>
</dbReference>
<dbReference type="EMBL" id="JBHTAI010000005">
    <property type="protein sequence ID" value="MFC7148942.1"/>
    <property type="molecule type" value="Genomic_DNA"/>
</dbReference>
<evidence type="ECO:0000256" key="2">
    <source>
        <dbReference type="ARBA" id="ARBA00012400"/>
    </source>
</evidence>
<dbReference type="PANTHER" id="PTHR35330:SF1">
    <property type="entry name" value="SIROHEME BIOSYNTHESIS PROTEIN MET8"/>
    <property type="match status" value="1"/>
</dbReference>
<evidence type="ECO:0000313" key="8">
    <source>
        <dbReference type="Proteomes" id="UP001596378"/>
    </source>
</evidence>
<dbReference type="PANTHER" id="PTHR35330">
    <property type="entry name" value="SIROHEME BIOSYNTHESIS PROTEIN MET8"/>
    <property type="match status" value="1"/>
</dbReference>
<dbReference type="SUPFAM" id="SSF51735">
    <property type="entry name" value="NAD(P)-binding Rossmann-fold domains"/>
    <property type="match status" value="1"/>
</dbReference>
<keyword evidence="3" id="KW-0560">Oxidoreductase</keyword>
<accession>A0ABW2F6W5</accession>
<organism evidence="7 8">
    <name type="scientific">Cohnella cellulosilytica</name>
    <dbReference type="NCBI Taxonomy" id="986710"/>
    <lineage>
        <taxon>Bacteria</taxon>
        <taxon>Bacillati</taxon>
        <taxon>Bacillota</taxon>
        <taxon>Bacilli</taxon>
        <taxon>Bacillales</taxon>
        <taxon>Paenibacillaceae</taxon>
        <taxon>Cohnella</taxon>
    </lineage>
</organism>
<keyword evidence="8" id="KW-1185">Reference proteome</keyword>